<evidence type="ECO:0000313" key="1">
    <source>
        <dbReference type="EMBL" id="KAF2141051.1"/>
    </source>
</evidence>
<dbReference type="RefSeq" id="XP_033396764.1">
    <property type="nucleotide sequence ID" value="XM_033546675.1"/>
</dbReference>
<protein>
    <submittedName>
        <fullName evidence="1">Uncharacterized protein</fullName>
    </submittedName>
</protein>
<proteinExistence type="predicted"/>
<accession>A0A6A6BEY9</accession>
<dbReference type="GeneID" id="54304181"/>
<reference evidence="1" key="1">
    <citation type="journal article" date="2020" name="Stud. Mycol.">
        <title>101 Dothideomycetes genomes: a test case for predicting lifestyles and emergence of pathogens.</title>
        <authorList>
            <person name="Haridas S."/>
            <person name="Albert R."/>
            <person name="Binder M."/>
            <person name="Bloem J."/>
            <person name="Labutti K."/>
            <person name="Salamov A."/>
            <person name="Andreopoulos B."/>
            <person name="Baker S."/>
            <person name="Barry K."/>
            <person name="Bills G."/>
            <person name="Bluhm B."/>
            <person name="Cannon C."/>
            <person name="Castanera R."/>
            <person name="Culley D."/>
            <person name="Daum C."/>
            <person name="Ezra D."/>
            <person name="Gonzalez J."/>
            <person name="Henrissat B."/>
            <person name="Kuo A."/>
            <person name="Liang C."/>
            <person name="Lipzen A."/>
            <person name="Lutzoni F."/>
            <person name="Magnuson J."/>
            <person name="Mondo S."/>
            <person name="Nolan M."/>
            <person name="Ohm R."/>
            <person name="Pangilinan J."/>
            <person name="Park H.-J."/>
            <person name="Ramirez L."/>
            <person name="Alfaro M."/>
            <person name="Sun H."/>
            <person name="Tritt A."/>
            <person name="Yoshinaga Y."/>
            <person name="Zwiers L.-H."/>
            <person name="Turgeon B."/>
            <person name="Goodwin S."/>
            <person name="Spatafora J."/>
            <person name="Crous P."/>
            <person name="Grigoriev I."/>
        </authorList>
    </citation>
    <scope>NUCLEOTIDE SEQUENCE</scope>
    <source>
        <strain evidence="1">CBS 121167</strain>
    </source>
</reference>
<dbReference type="EMBL" id="ML995488">
    <property type="protein sequence ID" value="KAF2141051.1"/>
    <property type="molecule type" value="Genomic_DNA"/>
</dbReference>
<gene>
    <name evidence="1" type="ORF">K452DRAFT_44426</name>
</gene>
<organism evidence="1 2">
    <name type="scientific">Aplosporella prunicola CBS 121167</name>
    <dbReference type="NCBI Taxonomy" id="1176127"/>
    <lineage>
        <taxon>Eukaryota</taxon>
        <taxon>Fungi</taxon>
        <taxon>Dikarya</taxon>
        <taxon>Ascomycota</taxon>
        <taxon>Pezizomycotina</taxon>
        <taxon>Dothideomycetes</taxon>
        <taxon>Dothideomycetes incertae sedis</taxon>
        <taxon>Botryosphaeriales</taxon>
        <taxon>Aplosporellaceae</taxon>
        <taxon>Aplosporella</taxon>
    </lineage>
</organism>
<keyword evidence="2" id="KW-1185">Reference proteome</keyword>
<dbReference type="AlphaFoldDB" id="A0A6A6BEY9"/>
<name>A0A6A6BEY9_9PEZI</name>
<sequence>MHACVCARTRNPVVGGLLCGRFPCCWGLALSRVCRGALPDCFQGARSARWAGGVALPRSFGRVCWVFCRDRRVGLLAEAGVSLWLDRLLWEGGNNETSLAERLCGLVGLFRPSMILHSLHNRAVFYGLLISGHFASLIFRPPQSLFSTSLKFRRLSKHLTDVIAHSAAVFLYGMDCYRSRSKVN</sequence>
<evidence type="ECO:0000313" key="2">
    <source>
        <dbReference type="Proteomes" id="UP000799438"/>
    </source>
</evidence>
<dbReference type="Proteomes" id="UP000799438">
    <property type="component" value="Unassembled WGS sequence"/>
</dbReference>